<organism evidence="1 2">
    <name type="scientific">Eretmocerus hayati</name>
    <dbReference type="NCBI Taxonomy" id="131215"/>
    <lineage>
        <taxon>Eukaryota</taxon>
        <taxon>Metazoa</taxon>
        <taxon>Ecdysozoa</taxon>
        <taxon>Arthropoda</taxon>
        <taxon>Hexapoda</taxon>
        <taxon>Insecta</taxon>
        <taxon>Pterygota</taxon>
        <taxon>Neoptera</taxon>
        <taxon>Endopterygota</taxon>
        <taxon>Hymenoptera</taxon>
        <taxon>Apocrita</taxon>
        <taxon>Proctotrupomorpha</taxon>
        <taxon>Chalcidoidea</taxon>
        <taxon>Aphelinidae</taxon>
        <taxon>Aphelininae</taxon>
        <taxon>Eretmocerus</taxon>
    </lineage>
</organism>
<reference evidence="1" key="1">
    <citation type="submission" date="2023-04" db="EMBL/GenBank/DDBJ databases">
        <title>A chromosome-level genome assembly of the parasitoid wasp Eretmocerus hayati.</title>
        <authorList>
            <person name="Zhong Y."/>
            <person name="Liu S."/>
            <person name="Liu Y."/>
        </authorList>
    </citation>
    <scope>NUCLEOTIDE SEQUENCE</scope>
    <source>
        <strain evidence="1">ZJU_SS_LIU_2023</strain>
    </source>
</reference>
<accession>A0ACC2PPT4</accession>
<protein>
    <submittedName>
        <fullName evidence="1">Uncharacterized protein</fullName>
    </submittedName>
</protein>
<gene>
    <name evidence="1" type="ORF">QAD02_020829</name>
</gene>
<sequence length="126" mass="14244">MAFFKMLLYPCTLFYQFLVQGRRAAGKVEEGSQPSPRASLLLGKKKNVHIYKSIYHDTIVFGVKYLQHRKLDVANLGSTGIRSMTLKLTAIDLGTLLILDFGDVQFSSDPMFTVRYLIVDTTGRFC</sequence>
<evidence type="ECO:0000313" key="1">
    <source>
        <dbReference type="EMBL" id="KAJ8685036.1"/>
    </source>
</evidence>
<dbReference type="EMBL" id="CM056741">
    <property type="protein sequence ID" value="KAJ8685036.1"/>
    <property type="molecule type" value="Genomic_DNA"/>
</dbReference>
<dbReference type="Proteomes" id="UP001239111">
    <property type="component" value="Chromosome 1"/>
</dbReference>
<comment type="caution">
    <text evidence="1">The sequence shown here is derived from an EMBL/GenBank/DDBJ whole genome shotgun (WGS) entry which is preliminary data.</text>
</comment>
<name>A0ACC2PPT4_9HYME</name>
<proteinExistence type="predicted"/>
<evidence type="ECO:0000313" key="2">
    <source>
        <dbReference type="Proteomes" id="UP001239111"/>
    </source>
</evidence>
<keyword evidence="2" id="KW-1185">Reference proteome</keyword>